<organism evidence="2 3">
    <name type="scientific">Coemansia thaxteri</name>
    <dbReference type="NCBI Taxonomy" id="2663907"/>
    <lineage>
        <taxon>Eukaryota</taxon>
        <taxon>Fungi</taxon>
        <taxon>Fungi incertae sedis</taxon>
        <taxon>Zoopagomycota</taxon>
        <taxon>Kickxellomycotina</taxon>
        <taxon>Kickxellomycetes</taxon>
        <taxon>Kickxellales</taxon>
        <taxon>Kickxellaceae</taxon>
        <taxon>Coemansia</taxon>
    </lineage>
</organism>
<comment type="caution">
    <text evidence="2">The sequence shown here is derived from an EMBL/GenBank/DDBJ whole genome shotgun (WGS) entry which is preliminary data.</text>
</comment>
<dbReference type="AlphaFoldDB" id="A0A9W8EF24"/>
<evidence type="ECO:0000313" key="2">
    <source>
        <dbReference type="EMBL" id="KAJ2003492.1"/>
    </source>
</evidence>
<gene>
    <name evidence="2" type="ORF">H4R26_003051</name>
</gene>
<proteinExistence type="predicted"/>
<sequence>MGNGIYCDIEPPCPQLSPVECLVRDAREKLEYLKGAQRRLVMMVRQHVHHKRNPLGGPMVKELQIKINQQTLLIERNQRELYAMDKQYNSMLYSSDAPAPAPSLQADWEEVMEMAKIAPENMPARSPASSNSSSETLFKSMYGTTAAESAEAHTRSQQRTFVPQMTPPIEEVVELRERLKVLEQSPLFADPPALMGGALQPHGLATGQRSPYSLP</sequence>
<accession>A0A9W8EF24</accession>
<protein>
    <submittedName>
        <fullName evidence="2">Uncharacterized protein</fullName>
    </submittedName>
</protein>
<evidence type="ECO:0000256" key="1">
    <source>
        <dbReference type="SAM" id="MobiDB-lite"/>
    </source>
</evidence>
<dbReference type="Proteomes" id="UP001150907">
    <property type="component" value="Unassembled WGS sequence"/>
</dbReference>
<evidence type="ECO:0000313" key="3">
    <source>
        <dbReference type="Proteomes" id="UP001150907"/>
    </source>
</evidence>
<keyword evidence="3" id="KW-1185">Reference proteome</keyword>
<dbReference type="EMBL" id="JANBQF010000217">
    <property type="protein sequence ID" value="KAJ2003492.1"/>
    <property type="molecule type" value="Genomic_DNA"/>
</dbReference>
<name>A0A9W8EF24_9FUNG</name>
<dbReference type="OrthoDB" id="5571005at2759"/>
<feature type="region of interest" description="Disordered" evidence="1">
    <location>
        <begin position="190"/>
        <end position="215"/>
    </location>
</feature>
<reference evidence="2" key="1">
    <citation type="submission" date="2022-07" db="EMBL/GenBank/DDBJ databases">
        <title>Phylogenomic reconstructions and comparative analyses of Kickxellomycotina fungi.</title>
        <authorList>
            <person name="Reynolds N.K."/>
            <person name="Stajich J.E."/>
            <person name="Barry K."/>
            <person name="Grigoriev I.V."/>
            <person name="Crous P."/>
            <person name="Smith M.E."/>
        </authorList>
    </citation>
    <scope>NUCLEOTIDE SEQUENCE</scope>
    <source>
        <strain evidence="2">IMI 214461</strain>
    </source>
</reference>